<dbReference type="AlphaFoldDB" id="A0A0C2MGR8"/>
<reference evidence="3 4" key="1">
    <citation type="journal article" date="2014" name="Genome Biol. Evol.">
        <title>The genome of the myxosporean Thelohanellus kitauei shows adaptations to nutrient acquisition within its fish host.</title>
        <authorList>
            <person name="Yang Y."/>
            <person name="Xiong J."/>
            <person name="Zhou Z."/>
            <person name="Huo F."/>
            <person name="Miao W."/>
            <person name="Ran C."/>
            <person name="Liu Y."/>
            <person name="Zhang J."/>
            <person name="Feng J."/>
            <person name="Wang M."/>
            <person name="Wang M."/>
            <person name="Wang L."/>
            <person name="Yao B."/>
        </authorList>
    </citation>
    <scope>NUCLEOTIDE SEQUENCE [LARGE SCALE GENOMIC DNA]</scope>
    <source>
        <strain evidence="3">Wuqing</strain>
    </source>
</reference>
<protein>
    <recommendedName>
        <fullName evidence="2">Reverse transcriptase/retrotransposon-derived protein RNase H-like domain-containing protein</fullName>
    </recommendedName>
</protein>
<dbReference type="OrthoDB" id="10055717at2759"/>
<dbReference type="InterPro" id="IPR043502">
    <property type="entry name" value="DNA/RNA_pol_sf"/>
</dbReference>
<keyword evidence="1" id="KW-0511">Multifunctional enzyme</keyword>
<dbReference type="InterPro" id="IPR041577">
    <property type="entry name" value="RT_RNaseH_2"/>
</dbReference>
<organism evidence="3 4">
    <name type="scientific">Thelohanellus kitauei</name>
    <name type="common">Myxosporean</name>
    <dbReference type="NCBI Taxonomy" id="669202"/>
    <lineage>
        <taxon>Eukaryota</taxon>
        <taxon>Metazoa</taxon>
        <taxon>Cnidaria</taxon>
        <taxon>Myxozoa</taxon>
        <taxon>Myxosporea</taxon>
        <taxon>Bivalvulida</taxon>
        <taxon>Platysporina</taxon>
        <taxon>Myxobolidae</taxon>
        <taxon>Thelohanellus</taxon>
    </lineage>
</organism>
<evidence type="ECO:0000259" key="2">
    <source>
        <dbReference type="Pfam" id="PF17919"/>
    </source>
</evidence>
<dbReference type="SUPFAM" id="SSF56672">
    <property type="entry name" value="DNA/RNA polymerases"/>
    <property type="match status" value="1"/>
</dbReference>
<keyword evidence="4" id="KW-1185">Reference proteome</keyword>
<evidence type="ECO:0000313" key="4">
    <source>
        <dbReference type="Proteomes" id="UP000031668"/>
    </source>
</evidence>
<dbReference type="Proteomes" id="UP000031668">
    <property type="component" value="Unassembled WGS sequence"/>
</dbReference>
<accession>A0A0C2MGR8</accession>
<dbReference type="GO" id="GO:0003824">
    <property type="term" value="F:catalytic activity"/>
    <property type="evidence" value="ECO:0007669"/>
    <property type="project" value="UniProtKB-KW"/>
</dbReference>
<dbReference type="EMBL" id="JWZT01004660">
    <property type="protein sequence ID" value="KII63534.1"/>
    <property type="molecule type" value="Genomic_DNA"/>
</dbReference>
<comment type="caution">
    <text evidence="3">The sequence shown here is derived from an EMBL/GenBank/DDBJ whole genome shotgun (WGS) entry which is preliminary data.</text>
</comment>
<dbReference type="Pfam" id="PF17919">
    <property type="entry name" value="RT_RNaseH_2"/>
    <property type="match status" value="1"/>
</dbReference>
<sequence>MCHFYSCVIKNFVAIYIKPFDLLRKDLPWIWDEDCDKAFAVLNKHHSNVRTFGFPHYSHKFLLTCDASDLAEGADRSKILHSEGIAIAFICQKLISAQIKYATIDKQFFALILADPDIMKIADHIYNFQPLISQIIDGTVFHFARKGTSLYIPMRHQDTVLEYALDIVGHQDYN</sequence>
<dbReference type="PANTHER" id="PTHR37984">
    <property type="entry name" value="PROTEIN CBG26694"/>
    <property type="match status" value="1"/>
</dbReference>
<evidence type="ECO:0000313" key="3">
    <source>
        <dbReference type="EMBL" id="KII63534.1"/>
    </source>
</evidence>
<feature type="domain" description="Reverse transcriptase/retrotransposon-derived protein RNase H-like" evidence="2">
    <location>
        <begin position="31"/>
        <end position="114"/>
    </location>
</feature>
<name>A0A0C2MGR8_THEKT</name>
<proteinExistence type="predicted"/>
<dbReference type="InterPro" id="IPR050951">
    <property type="entry name" value="Retrovirus_Pol_polyprotein"/>
</dbReference>
<dbReference type="PANTHER" id="PTHR37984:SF5">
    <property type="entry name" value="PROTEIN NYNRIN-LIKE"/>
    <property type="match status" value="1"/>
</dbReference>
<evidence type="ECO:0000256" key="1">
    <source>
        <dbReference type="ARBA" id="ARBA00023268"/>
    </source>
</evidence>
<gene>
    <name evidence="3" type="ORF">RF11_00618</name>
</gene>